<dbReference type="PANTHER" id="PTHR30292">
    <property type="entry name" value="UNCHARACTERIZED PROTEIN YBGL-RELATED"/>
    <property type="match status" value="1"/>
</dbReference>
<dbReference type="EMBL" id="JBHUMJ010000002">
    <property type="protein sequence ID" value="MFD2699271.1"/>
    <property type="molecule type" value="Genomic_DNA"/>
</dbReference>
<keyword evidence="1" id="KW-0547">Nucleotide-binding</keyword>
<dbReference type="EC" id="3.5.2.9" evidence="1"/>
<evidence type="ECO:0000313" key="2">
    <source>
        <dbReference type="EMBL" id="MFD2699271.1"/>
    </source>
</evidence>
<comment type="subunit">
    <text evidence="1">Forms a complex composed of PxpA, PxpB and PxpC.</text>
</comment>
<organism evidence="2 3">
    <name type="scientific">Paenibacillus shunpengii</name>
    <dbReference type="NCBI Taxonomy" id="2054424"/>
    <lineage>
        <taxon>Bacteria</taxon>
        <taxon>Bacillati</taxon>
        <taxon>Bacillota</taxon>
        <taxon>Bacilli</taxon>
        <taxon>Bacillales</taxon>
        <taxon>Paenibacillaceae</taxon>
        <taxon>Paenibacillus</taxon>
    </lineage>
</organism>
<reference evidence="3" key="1">
    <citation type="journal article" date="2019" name="Int. J. Syst. Evol. Microbiol.">
        <title>The Global Catalogue of Microorganisms (GCM) 10K type strain sequencing project: providing services to taxonomists for standard genome sequencing and annotation.</title>
        <authorList>
            <consortium name="The Broad Institute Genomics Platform"/>
            <consortium name="The Broad Institute Genome Sequencing Center for Infectious Disease"/>
            <person name="Wu L."/>
            <person name="Ma J."/>
        </authorList>
    </citation>
    <scope>NUCLEOTIDE SEQUENCE [LARGE SCALE GENOMIC DNA]</scope>
    <source>
        <strain evidence="3">KCTC 33849</strain>
    </source>
</reference>
<keyword evidence="1" id="KW-0067">ATP-binding</keyword>
<name>A0ABW5SHT0_9BACL</name>
<evidence type="ECO:0000313" key="3">
    <source>
        <dbReference type="Proteomes" id="UP001597540"/>
    </source>
</evidence>
<gene>
    <name evidence="1" type="primary">pxpA</name>
    <name evidence="2" type="ORF">ACFSVM_02205</name>
</gene>
<accession>A0ABW5SHT0</accession>
<dbReference type="HAMAP" id="MF_00691">
    <property type="entry name" value="PxpA"/>
    <property type="match status" value="1"/>
</dbReference>
<keyword evidence="3" id="KW-1185">Reference proteome</keyword>
<dbReference type="PANTHER" id="PTHR30292:SF0">
    <property type="entry name" value="5-OXOPROLINASE SUBUNIT A"/>
    <property type="match status" value="1"/>
</dbReference>
<dbReference type="RefSeq" id="WP_305728145.1">
    <property type="nucleotide sequence ID" value="NZ_JBHUMJ010000002.1"/>
</dbReference>
<comment type="function">
    <text evidence="1">Catalyzes the cleavage of 5-oxoproline to form L-glutamate coupled to the hydrolysis of ATP to ADP and inorganic phosphate.</text>
</comment>
<dbReference type="InterPro" id="IPR011330">
    <property type="entry name" value="Glyco_hydro/deAcase_b/a-brl"/>
</dbReference>
<dbReference type="SUPFAM" id="SSF88713">
    <property type="entry name" value="Glycoside hydrolase/deacetylase"/>
    <property type="match status" value="1"/>
</dbReference>
<comment type="caution">
    <text evidence="2">The sequence shown here is derived from an EMBL/GenBank/DDBJ whole genome shotgun (WGS) entry which is preliminary data.</text>
</comment>
<dbReference type="Gene3D" id="3.20.20.370">
    <property type="entry name" value="Glycoside hydrolase/deacetylase"/>
    <property type="match status" value="1"/>
</dbReference>
<sequence length="263" mass="28398">MSMSNQPAHEYRIDLNCDLGEGYGAYPSSSDAQIMKYITSANIACGYHAGDPGKMREAVQLALAHGVAIGAHPGLPDLIGFGRREMAVTPQEVYELTLYQIGALTAIAKAEGAELSHVKPHGALYNMAAEREPIARAIAEAVYRVDSRLILFGLAGSHSIHTAEEVGIRTASEVFADRTYEAGGTLTPRHIKGAVIHDSSACVRQALRMIQSGEVISREGTPIKIKADTLCIHGDTPEAIEHALQLREAFEIQGIKVRRMGER</sequence>
<protein>
    <recommendedName>
        <fullName evidence="1">5-oxoprolinase subunit A</fullName>
        <shortName evidence="1">5-OPase subunit A</shortName>
        <ecNumber evidence="1">3.5.2.9</ecNumber>
    </recommendedName>
    <alternativeName>
        <fullName evidence="1">5-oxoprolinase (ATP-hydrolyzing) subunit A</fullName>
    </alternativeName>
</protein>
<comment type="similarity">
    <text evidence="1">Belongs to the LamB/PxpA family.</text>
</comment>
<dbReference type="Proteomes" id="UP001597540">
    <property type="component" value="Unassembled WGS sequence"/>
</dbReference>
<dbReference type="NCBIfam" id="NF003814">
    <property type="entry name" value="PRK05406.1-3"/>
    <property type="match status" value="1"/>
</dbReference>
<comment type="catalytic activity">
    <reaction evidence="1">
        <text>5-oxo-L-proline + ATP + 2 H2O = L-glutamate + ADP + phosphate + H(+)</text>
        <dbReference type="Rhea" id="RHEA:10348"/>
        <dbReference type="ChEBI" id="CHEBI:15377"/>
        <dbReference type="ChEBI" id="CHEBI:15378"/>
        <dbReference type="ChEBI" id="CHEBI:29985"/>
        <dbReference type="ChEBI" id="CHEBI:30616"/>
        <dbReference type="ChEBI" id="CHEBI:43474"/>
        <dbReference type="ChEBI" id="CHEBI:58402"/>
        <dbReference type="ChEBI" id="CHEBI:456216"/>
        <dbReference type="EC" id="3.5.2.9"/>
    </reaction>
</comment>
<keyword evidence="1" id="KW-0378">Hydrolase</keyword>
<dbReference type="Pfam" id="PF03746">
    <property type="entry name" value="LamB_YcsF"/>
    <property type="match status" value="1"/>
</dbReference>
<dbReference type="NCBIfam" id="NF003816">
    <property type="entry name" value="PRK05406.1-5"/>
    <property type="match status" value="1"/>
</dbReference>
<evidence type="ECO:0000256" key="1">
    <source>
        <dbReference type="HAMAP-Rule" id="MF_00691"/>
    </source>
</evidence>
<proteinExistence type="inferred from homology"/>
<dbReference type="CDD" id="cd10787">
    <property type="entry name" value="LamB_YcsF_like"/>
    <property type="match status" value="1"/>
</dbReference>
<dbReference type="InterPro" id="IPR005501">
    <property type="entry name" value="LamB/YcsF/PxpA-like"/>
</dbReference>